<dbReference type="InterPro" id="IPR003779">
    <property type="entry name" value="CMD-like"/>
</dbReference>
<feature type="domain" description="Carboxymuconolactone decarboxylase-like" evidence="1">
    <location>
        <begin position="162"/>
        <end position="235"/>
    </location>
</feature>
<dbReference type="AlphaFoldDB" id="A0A1H9Y6V8"/>
<reference evidence="2 3" key="1">
    <citation type="submission" date="2016-10" db="EMBL/GenBank/DDBJ databases">
        <authorList>
            <person name="de Groot N.N."/>
        </authorList>
    </citation>
    <scope>NUCLEOTIDE SEQUENCE [LARGE SCALE GENOMIC DNA]</scope>
    <source>
        <strain evidence="2 3">DSM 25947</strain>
    </source>
</reference>
<sequence length="246" mass="27180">MTKMRKISKLVILIFMALVGLQVSVLAEYKSDQSTTLTEKQQSIIPIAAFTAQGELEQLKPALNAGLEAGLTVNEIKEIMVHLYAYCGFPRSIRGLQTFMEVMDERKAKGITDETGVEASLLNDERSKYDRGKANLETLIGRPLDGPQSGYAAFAPIIEIFLKEHLFADIFDRDVLTYAERELVTVSVISAIGSAEPMLRSHLSICLNVGYTPDQLQEFVSIIQATVGKDEAKAAQVVLNEVLKNR</sequence>
<dbReference type="Gene3D" id="1.20.1290.10">
    <property type="entry name" value="AhpD-like"/>
    <property type="match status" value="1"/>
</dbReference>
<evidence type="ECO:0000313" key="2">
    <source>
        <dbReference type="EMBL" id="SES64526.1"/>
    </source>
</evidence>
<protein>
    <submittedName>
        <fullName evidence="2">Carboxymuconolactone decarboxylase family protein</fullName>
    </submittedName>
</protein>
<name>A0A1H9Y6V8_9BACT</name>
<organism evidence="2 3">
    <name type="scientific">Draconibacterium orientale</name>
    <dbReference type="NCBI Taxonomy" id="1168034"/>
    <lineage>
        <taxon>Bacteria</taxon>
        <taxon>Pseudomonadati</taxon>
        <taxon>Bacteroidota</taxon>
        <taxon>Bacteroidia</taxon>
        <taxon>Marinilabiliales</taxon>
        <taxon>Prolixibacteraceae</taxon>
        <taxon>Draconibacterium</taxon>
    </lineage>
</organism>
<dbReference type="PANTHER" id="PTHR33570">
    <property type="entry name" value="4-CARBOXYMUCONOLACTONE DECARBOXYLASE FAMILY PROTEIN"/>
    <property type="match status" value="1"/>
</dbReference>
<dbReference type="InterPro" id="IPR052512">
    <property type="entry name" value="4CMD/NDH-1_regulator"/>
</dbReference>
<proteinExistence type="predicted"/>
<evidence type="ECO:0000259" key="1">
    <source>
        <dbReference type="Pfam" id="PF02627"/>
    </source>
</evidence>
<dbReference type="EMBL" id="FOHT01000001">
    <property type="protein sequence ID" value="SES64526.1"/>
    <property type="molecule type" value="Genomic_DNA"/>
</dbReference>
<gene>
    <name evidence="2" type="ORF">SAMN05444285_10161</name>
</gene>
<accession>A0A1H9Y6V8</accession>
<dbReference type="Proteomes" id="UP000181981">
    <property type="component" value="Unassembled WGS sequence"/>
</dbReference>
<evidence type="ECO:0000313" key="3">
    <source>
        <dbReference type="Proteomes" id="UP000181981"/>
    </source>
</evidence>
<dbReference type="GO" id="GO:0051920">
    <property type="term" value="F:peroxiredoxin activity"/>
    <property type="evidence" value="ECO:0007669"/>
    <property type="project" value="InterPro"/>
</dbReference>
<feature type="domain" description="Carboxymuconolactone decarboxylase-like" evidence="1">
    <location>
        <begin position="35"/>
        <end position="95"/>
    </location>
</feature>
<dbReference type="PANTHER" id="PTHR33570:SF2">
    <property type="entry name" value="CARBOXYMUCONOLACTONE DECARBOXYLASE-LIKE DOMAIN-CONTAINING PROTEIN"/>
    <property type="match status" value="1"/>
</dbReference>
<dbReference type="SUPFAM" id="SSF69118">
    <property type="entry name" value="AhpD-like"/>
    <property type="match status" value="1"/>
</dbReference>
<dbReference type="InterPro" id="IPR029032">
    <property type="entry name" value="AhpD-like"/>
</dbReference>
<dbReference type="Pfam" id="PF02627">
    <property type="entry name" value="CMD"/>
    <property type="match status" value="2"/>
</dbReference>